<keyword evidence="5" id="KW-1185">Reference proteome</keyword>
<organism evidence="4 5">
    <name type="scientific">Nosema granulosis</name>
    <dbReference type="NCBI Taxonomy" id="83296"/>
    <lineage>
        <taxon>Eukaryota</taxon>
        <taxon>Fungi</taxon>
        <taxon>Fungi incertae sedis</taxon>
        <taxon>Microsporidia</taxon>
        <taxon>Nosematidae</taxon>
        <taxon>Nosema</taxon>
    </lineage>
</organism>
<keyword evidence="3" id="KW-0732">Signal</keyword>
<gene>
    <name evidence="4" type="ORF">NGRA_1756</name>
</gene>
<keyword evidence="2" id="KW-0812">Transmembrane</keyword>
<feature type="signal peptide" evidence="3">
    <location>
        <begin position="1"/>
        <end position="16"/>
    </location>
</feature>
<dbReference type="AlphaFoldDB" id="A0A9P6H163"/>
<feature type="compositionally biased region" description="Polar residues" evidence="1">
    <location>
        <begin position="32"/>
        <end position="43"/>
    </location>
</feature>
<protein>
    <recommendedName>
        <fullName evidence="6">Lipoprotein</fullName>
    </recommendedName>
</protein>
<name>A0A9P6H163_9MICR</name>
<accession>A0A9P6H163</accession>
<keyword evidence="2" id="KW-1133">Transmembrane helix</keyword>
<evidence type="ECO:0008006" key="6">
    <source>
        <dbReference type="Google" id="ProtNLM"/>
    </source>
</evidence>
<evidence type="ECO:0000313" key="5">
    <source>
        <dbReference type="Proteomes" id="UP000740883"/>
    </source>
</evidence>
<evidence type="ECO:0000313" key="4">
    <source>
        <dbReference type="EMBL" id="KAF9762778.1"/>
    </source>
</evidence>
<feature type="chain" id="PRO_5040458085" description="Lipoprotein" evidence="3">
    <location>
        <begin position="17"/>
        <end position="110"/>
    </location>
</feature>
<comment type="caution">
    <text evidence="4">The sequence shown here is derived from an EMBL/GenBank/DDBJ whole genome shotgun (WGS) entry which is preliminary data.</text>
</comment>
<dbReference type="EMBL" id="SBJO01000134">
    <property type="protein sequence ID" value="KAF9762778.1"/>
    <property type="molecule type" value="Genomic_DNA"/>
</dbReference>
<evidence type="ECO:0000256" key="1">
    <source>
        <dbReference type="SAM" id="MobiDB-lite"/>
    </source>
</evidence>
<proteinExistence type="predicted"/>
<feature type="transmembrane region" description="Helical" evidence="2">
    <location>
        <begin position="69"/>
        <end position="93"/>
    </location>
</feature>
<dbReference type="PROSITE" id="PS51257">
    <property type="entry name" value="PROKAR_LIPOPROTEIN"/>
    <property type="match status" value="1"/>
</dbReference>
<evidence type="ECO:0000256" key="3">
    <source>
        <dbReference type="SAM" id="SignalP"/>
    </source>
</evidence>
<feature type="region of interest" description="Disordered" evidence="1">
    <location>
        <begin position="32"/>
        <end position="63"/>
    </location>
</feature>
<keyword evidence="2" id="KW-0472">Membrane</keyword>
<reference evidence="4 5" key="1">
    <citation type="journal article" date="2020" name="Genome Biol. Evol.">
        <title>Comparative genomics of strictly vertically transmitted, feminizing microsporidia endosymbionts of amphipod crustaceans.</title>
        <authorList>
            <person name="Cormier A."/>
            <person name="Chebbi M.A."/>
            <person name="Giraud I."/>
            <person name="Wattier R."/>
            <person name="Teixeira M."/>
            <person name="Gilbert C."/>
            <person name="Rigaud T."/>
            <person name="Cordaux R."/>
        </authorList>
    </citation>
    <scope>NUCLEOTIDE SEQUENCE [LARGE SCALE GENOMIC DNA]</scope>
    <source>
        <strain evidence="4 5">Ou3-Ou53</strain>
    </source>
</reference>
<dbReference type="Proteomes" id="UP000740883">
    <property type="component" value="Unassembled WGS sequence"/>
</dbReference>
<evidence type="ECO:0000256" key="2">
    <source>
        <dbReference type="SAM" id="Phobius"/>
    </source>
</evidence>
<sequence length="110" mass="12854">MKLVVFLPFLFSFIGCLKDKNWNDLNTKEVAQGSSDDVITTQPRSDSSERNISSRRNESRSENDEFDCFQILCGLFFCMPIFFLIISLFQFFVEDIAKESKKKQRDPNLH</sequence>